<organism evidence="1 2">
    <name type="scientific">Polaromonas jejuensis</name>
    <dbReference type="NCBI Taxonomy" id="457502"/>
    <lineage>
        <taxon>Bacteria</taxon>
        <taxon>Pseudomonadati</taxon>
        <taxon>Pseudomonadota</taxon>
        <taxon>Betaproteobacteria</taxon>
        <taxon>Burkholderiales</taxon>
        <taxon>Comamonadaceae</taxon>
        <taxon>Polaromonas</taxon>
    </lineage>
</organism>
<sequence length="159" mass="17360">MSGRKPRRIRWAPNPKAALSVIHQLRPFDEEEAASLSNQARLAWHHLTHGTGSTEHFDTLARAMNAALVLSEPVGQPAVDVVIRAQLTLVAMQQRYHRQGRFGADAAALAEVPPALDLHDQLLSLSNPQQLVRAHAEAQDRIESGDVLAPAYSATSARL</sequence>
<gene>
    <name evidence="1" type="ORF">ACFPP7_24545</name>
</gene>
<dbReference type="RefSeq" id="WP_068832021.1">
    <property type="nucleotide sequence ID" value="NZ_JBHSMX010000066.1"/>
</dbReference>
<evidence type="ECO:0000313" key="1">
    <source>
        <dbReference type="EMBL" id="MFC5524053.1"/>
    </source>
</evidence>
<keyword evidence="2" id="KW-1185">Reference proteome</keyword>
<protein>
    <submittedName>
        <fullName evidence="1">Uncharacterized protein</fullName>
    </submittedName>
</protein>
<proteinExistence type="predicted"/>
<dbReference type="EMBL" id="JBHSMX010000066">
    <property type="protein sequence ID" value="MFC5524053.1"/>
    <property type="molecule type" value="Genomic_DNA"/>
</dbReference>
<dbReference type="Proteomes" id="UP001596084">
    <property type="component" value="Unassembled WGS sequence"/>
</dbReference>
<evidence type="ECO:0000313" key="2">
    <source>
        <dbReference type="Proteomes" id="UP001596084"/>
    </source>
</evidence>
<name>A0ABW0QGZ4_9BURK</name>
<accession>A0ABW0QGZ4</accession>
<comment type="caution">
    <text evidence="1">The sequence shown here is derived from an EMBL/GenBank/DDBJ whole genome shotgun (WGS) entry which is preliminary data.</text>
</comment>
<reference evidence="2" key="1">
    <citation type="journal article" date="2019" name="Int. J. Syst. Evol. Microbiol.">
        <title>The Global Catalogue of Microorganisms (GCM) 10K type strain sequencing project: providing services to taxonomists for standard genome sequencing and annotation.</title>
        <authorList>
            <consortium name="The Broad Institute Genomics Platform"/>
            <consortium name="The Broad Institute Genome Sequencing Center for Infectious Disease"/>
            <person name="Wu L."/>
            <person name="Ma J."/>
        </authorList>
    </citation>
    <scope>NUCLEOTIDE SEQUENCE [LARGE SCALE GENOMIC DNA]</scope>
    <source>
        <strain evidence="2">CGMCC 4.7277</strain>
    </source>
</reference>